<sequence>MKITLTEEQKQKLEEQHKTERDSRICDRIKAVLLANEGWTQRQIAQALRIHETTVWGHVKDYVIQEKLKPSSGGSSSKLNEQQTIEIISHLEQNTYSSTKEIIQYVQDTYGVSYTQQGMHDWLIKHKFSYKKPKGVPAKFNKLRQEAFIREYEELKANLGPGEVVLFIDSVHPTQATKITSGWIRKGVEKMIATVASRSRINLTGAIDLNTMSIITREYETTNGSATVDFLKAIEAAHPASAKIHIIADGGGAHTSNEVGLFLSEANAVNRLFLDETYGIKLPGNSVKLPKKMKVQLKSIVEKEAQLFKDHSILDVDKLTARELLDTLKAPQPHPKLVMHILPPYSPNLNPIERAWKVMNEHVRNNKVFDSFTEFKAKIRTFFSSTWNIILPDLTDRINDNFQKLKPVVSV</sequence>
<organism evidence="3 4">
    <name type="scientific">Kuenenia stuttgartiensis</name>
    <dbReference type="NCBI Taxonomy" id="174633"/>
    <lineage>
        <taxon>Bacteria</taxon>
        <taxon>Pseudomonadati</taxon>
        <taxon>Planctomycetota</taxon>
        <taxon>Candidatus Brocadiia</taxon>
        <taxon>Candidatus Brocadiales</taxon>
        <taxon>Candidatus Brocadiaceae</taxon>
        <taxon>Candidatus Kuenenia</taxon>
    </lineage>
</organism>
<dbReference type="AlphaFoldDB" id="A0A2C9CIR1"/>
<dbReference type="InterPro" id="IPR036397">
    <property type="entry name" value="RNaseH_sf"/>
</dbReference>
<keyword evidence="4" id="KW-1185">Reference proteome</keyword>
<dbReference type="SUPFAM" id="SSF46689">
    <property type="entry name" value="Homeodomain-like"/>
    <property type="match status" value="1"/>
</dbReference>
<evidence type="ECO:0000259" key="2">
    <source>
        <dbReference type="Pfam" id="PF13592"/>
    </source>
</evidence>
<feature type="domain" description="Winged helix-turn helix" evidence="2">
    <location>
        <begin position="96"/>
        <end position="152"/>
    </location>
</feature>
<reference evidence="4" key="1">
    <citation type="submission" date="2017-10" db="EMBL/GenBank/DDBJ databases">
        <authorList>
            <person name="Frank J."/>
        </authorList>
    </citation>
    <scope>NUCLEOTIDE SEQUENCE [LARGE SCALE GENOMIC DNA]</scope>
</reference>
<evidence type="ECO:0000259" key="1">
    <source>
        <dbReference type="Pfam" id="PF13358"/>
    </source>
</evidence>
<dbReference type="Proteomes" id="UP000221734">
    <property type="component" value="Chromosome Kuenenia_stuttgartiensis_MBR1"/>
</dbReference>
<evidence type="ECO:0000313" key="4">
    <source>
        <dbReference type="Proteomes" id="UP000221734"/>
    </source>
</evidence>
<dbReference type="NCBIfam" id="NF033545">
    <property type="entry name" value="transpos_IS630"/>
    <property type="match status" value="1"/>
</dbReference>
<dbReference type="EMBL" id="LT934425">
    <property type="protein sequence ID" value="SOH05570.1"/>
    <property type="molecule type" value="Genomic_DNA"/>
</dbReference>
<dbReference type="GO" id="GO:0003676">
    <property type="term" value="F:nucleic acid binding"/>
    <property type="evidence" value="ECO:0007669"/>
    <property type="project" value="InterPro"/>
</dbReference>
<dbReference type="Gene3D" id="3.30.420.10">
    <property type="entry name" value="Ribonuclease H-like superfamily/Ribonuclease H"/>
    <property type="match status" value="1"/>
</dbReference>
<gene>
    <name evidence="3" type="ORF">KSMBR1_3092</name>
</gene>
<name>A0A2C9CIR1_KUEST</name>
<dbReference type="InterPro" id="IPR009057">
    <property type="entry name" value="Homeodomain-like_sf"/>
</dbReference>
<dbReference type="Pfam" id="PF13384">
    <property type="entry name" value="HTH_23"/>
    <property type="match status" value="1"/>
</dbReference>
<accession>A0A2C9CIR1</accession>
<feature type="domain" description="Tc1-like transposase DDE" evidence="1">
    <location>
        <begin position="165"/>
        <end position="375"/>
    </location>
</feature>
<dbReference type="InterPro" id="IPR025959">
    <property type="entry name" value="Winged_HTH_dom"/>
</dbReference>
<dbReference type="KEGG" id="kst:KSMBR1_3092"/>
<dbReference type="Pfam" id="PF13358">
    <property type="entry name" value="DDE_3"/>
    <property type="match status" value="1"/>
</dbReference>
<proteinExistence type="predicted"/>
<protein>
    <submittedName>
        <fullName evidence="3">Putative orf</fullName>
    </submittedName>
</protein>
<dbReference type="Pfam" id="PF13592">
    <property type="entry name" value="HTH_33"/>
    <property type="match status" value="1"/>
</dbReference>
<dbReference type="InterPro" id="IPR038717">
    <property type="entry name" value="Tc1-like_DDE_dom"/>
</dbReference>
<dbReference type="RefSeq" id="WP_099326135.1">
    <property type="nucleotide sequence ID" value="NZ_LT934425.1"/>
</dbReference>
<evidence type="ECO:0000313" key="3">
    <source>
        <dbReference type="EMBL" id="SOH05570.1"/>
    </source>
</evidence>
<dbReference type="InterPro" id="IPR047655">
    <property type="entry name" value="Transpos_IS630-like"/>
</dbReference>